<gene>
    <name evidence="2" type="ORF">MNOR_LOCUS41730</name>
</gene>
<reference evidence="2 3" key="1">
    <citation type="submission" date="2024-05" db="EMBL/GenBank/DDBJ databases">
        <authorList>
            <person name="Wallberg A."/>
        </authorList>
    </citation>
    <scope>NUCLEOTIDE SEQUENCE [LARGE SCALE GENOMIC DNA]</scope>
</reference>
<dbReference type="Proteomes" id="UP001497623">
    <property type="component" value="Unassembled WGS sequence"/>
</dbReference>
<feature type="region of interest" description="Disordered" evidence="1">
    <location>
        <begin position="17"/>
        <end position="37"/>
    </location>
</feature>
<evidence type="ECO:0000313" key="2">
    <source>
        <dbReference type="EMBL" id="CAL4250835.1"/>
    </source>
</evidence>
<protein>
    <submittedName>
        <fullName evidence="2">Uncharacterized protein</fullName>
    </submittedName>
</protein>
<evidence type="ECO:0000313" key="3">
    <source>
        <dbReference type="Proteomes" id="UP001497623"/>
    </source>
</evidence>
<keyword evidence="3" id="KW-1185">Reference proteome</keyword>
<name>A0AAV2SX61_MEGNR</name>
<proteinExistence type="predicted"/>
<comment type="caution">
    <text evidence="2">The sequence shown here is derived from an EMBL/GenBank/DDBJ whole genome shotgun (WGS) entry which is preliminary data.</text>
</comment>
<organism evidence="2 3">
    <name type="scientific">Meganyctiphanes norvegica</name>
    <name type="common">Northern krill</name>
    <name type="synonym">Thysanopoda norvegica</name>
    <dbReference type="NCBI Taxonomy" id="48144"/>
    <lineage>
        <taxon>Eukaryota</taxon>
        <taxon>Metazoa</taxon>
        <taxon>Ecdysozoa</taxon>
        <taxon>Arthropoda</taxon>
        <taxon>Crustacea</taxon>
        <taxon>Multicrustacea</taxon>
        <taxon>Malacostraca</taxon>
        <taxon>Eumalacostraca</taxon>
        <taxon>Eucarida</taxon>
        <taxon>Euphausiacea</taxon>
        <taxon>Euphausiidae</taxon>
        <taxon>Meganyctiphanes</taxon>
    </lineage>
</organism>
<dbReference type="EMBL" id="CAXKWB010167352">
    <property type="protein sequence ID" value="CAL4250835.1"/>
    <property type="molecule type" value="Genomic_DNA"/>
</dbReference>
<dbReference type="AlphaFoldDB" id="A0AAV2SX61"/>
<evidence type="ECO:0000256" key="1">
    <source>
        <dbReference type="SAM" id="MobiDB-lite"/>
    </source>
</evidence>
<sequence>MMESMVKIARENLLRKYREKETKNEKKSEDKPWMNENIKKEIKKRKEINRAKRNTENEEEKRALLKKWEEQKAKINNLIRKEIEDYEIKITKEIKESDNKGKKMWESIYILRGKNKKDEKDKIFSENREELDQVEAGNRVEEFWKYIFNICKCDLTKKWKKEDIQKMLKDTEEEKVIKSVIKINEQLFFVEEKIAPMKKLEITQEHVTDVIERLKNKKAAGPDLLTP</sequence>
<accession>A0AAV2SX61</accession>